<evidence type="ECO:0000313" key="2">
    <source>
        <dbReference type="EMBL" id="MFD1527021.1"/>
    </source>
</evidence>
<keyword evidence="1" id="KW-0812">Transmembrane</keyword>
<evidence type="ECO:0000313" key="3">
    <source>
        <dbReference type="Proteomes" id="UP001597111"/>
    </source>
</evidence>
<reference evidence="2 3" key="1">
    <citation type="journal article" date="2019" name="Int. J. Syst. Evol. Microbiol.">
        <title>The Global Catalogue of Microorganisms (GCM) 10K type strain sequencing project: providing services to taxonomists for standard genome sequencing and annotation.</title>
        <authorList>
            <consortium name="The Broad Institute Genomics Platform"/>
            <consortium name="The Broad Institute Genome Sequencing Center for Infectious Disease"/>
            <person name="Wu L."/>
            <person name="Ma J."/>
        </authorList>
    </citation>
    <scope>NUCLEOTIDE SEQUENCE [LARGE SCALE GENOMIC DNA]</scope>
    <source>
        <strain evidence="2 3">CGMCC 1.12285</strain>
    </source>
</reference>
<sequence>MSDPEELDFDREIKVRLAFAVVAAVLGIGVATFTNVSEWIAFGIVVVLGIVAPRTYLYFSDE</sequence>
<keyword evidence="1" id="KW-1133">Transmembrane helix</keyword>
<gene>
    <name evidence="2" type="ORF">ACFR9S_12065</name>
</gene>
<dbReference type="AlphaFoldDB" id="A0ABD6B8S5"/>
<evidence type="ECO:0000256" key="1">
    <source>
        <dbReference type="SAM" id="Phobius"/>
    </source>
</evidence>
<organism evidence="2 3">
    <name type="scientific">Halolamina salina</name>
    <dbReference type="NCBI Taxonomy" id="1220023"/>
    <lineage>
        <taxon>Archaea</taxon>
        <taxon>Methanobacteriati</taxon>
        <taxon>Methanobacteriota</taxon>
        <taxon>Stenosarchaea group</taxon>
        <taxon>Halobacteria</taxon>
        <taxon>Halobacteriales</taxon>
        <taxon>Haloferacaceae</taxon>
    </lineage>
</organism>
<protein>
    <submittedName>
        <fullName evidence="2">Uncharacterized protein</fullName>
    </submittedName>
</protein>
<keyword evidence="1" id="KW-0472">Membrane</keyword>
<comment type="caution">
    <text evidence="2">The sequence shown here is derived from an EMBL/GenBank/DDBJ whole genome shotgun (WGS) entry which is preliminary data.</text>
</comment>
<dbReference type="InterPro" id="IPR058293">
    <property type="entry name" value="DUF7987"/>
</dbReference>
<dbReference type="EMBL" id="JBHUDH010000139">
    <property type="protein sequence ID" value="MFD1527021.1"/>
    <property type="molecule type" value="Genomic_DNA"/>
</dbReference>
<proteinExistence type="predicted"/>
<dbReference type="RefSeq" id="WP_379732321.1">
    <property type="nucleotide sequence ID" value="NZ_JBHSWZ010000267.1"/>
</dbReference>
<accession>A0ABD6B8S5</accession>
<feature type="transmembrane region" description="Helical" evidence="1">
    <location>
        <begin position="15"/>
        <end position="33"/>
    </location>
</feature>
<name>A0ABD6B8S5_9EURY</name>
<dbReference type="Pfam" id="PF25949">
    <property type="entry name" value="DUF7987"/>
    <property type="match status" value="1"/>
</dbReference>
<keyword evidence="3" id="KW-1185">Reference proteome</keyword>
<feature type="transmembrane region" description="Helical" evidence="1">
    <location>
        <begin position="39"/>
        <end position="59"/>
    </location>
</feature>
<dbReference type="Proteomes" id="UP001597111">
    <property type="component" value="Unassembled WGS sequence"/>
</dbReference>